<dbReference type="EC" id="3.2.2.31" evidence="4 14"/>
<comment type="cofactor">
    <cofactor evidence="14">
        <name>[4Fe-4S] cluster</name>
        <dbReference type="ChEBI" id="CHEBI:49883"/>
    </cofactor>
    <text evidence="14">Binds 1 [4Fe-4S] cluster.</text>
</comment>
<evidence type="ECO:0000256" key="13">
    <source>
        <dbReference type="ARBA" id="ARBA00023295"/>
    </source>
</evidence>
<dbReference type="InterPro" id="IPR015797">
    <property type="entry name" value="NUDIX_hydrolase-like_dom_sf"/>
</dbReference>
<reference evidence="17" key="1">
    <citation type="journal article" date="2019" name="Int. J. Syst. Evol. Microbiol.">
        <title>The Global Catalogue of Microorganisms (GCM) 10K type strain sequencing project: providing services to taxonomists for standard genome sequencing and annotation.</title>
        <authorList>
            <consortium name="The Broad Institute Genomics Platform"/>
            <consortium name="The Broad Institute Genome Sequencing Center for Infectious Disease"/>
            <person name="Wu L."/>
            <person name="Ma J."/>
        </authorList>
    </citation>
    <scope>NUCLEOTIDE SEQUENCE [LARGE SCALE GENOMIC DNA]</scope>
    <source>
        <strain evidence="17">JCM 16603</strain>
    </source>
</reference>
<dbReference type="SUPFAM" id="SSF55811">
    <property type="entry name" value="Nudix"/>
    <property type="match status" value="1"/>
</dbReference>
<keyword evidence="6" id="KW-0004">4Fe-4S</keyword>
<comment type="function">
    <text evidence="2">Adenine glycosylase active on G-A mispairs. MutY also corrects error-prone DNA synthesis past GO lesions which are due to the oxidatively damaged form of guanine: 7,8-dihydro-8-oxoguanine (8-oxo-dGTP).</text>
</comment>
<evidence type="ECO:0000259" key="15">
    <source>
        <dbReference type="SMART" id="SM00478"/>
    </source>
</evidence>
<dbReference type="Gene3D" id="1.10.1670.10">
    <property type="entry name" value="Helix-hairpin-Helix base-excision DNA repair enzymes (C-terminal)"/>
    <property type="match status" value="1"/>
</dbReference>
<keyword evidence="9" id="KW-0378">Hydrolase</keyword>
<dbReference type="EMBL" id="BAAAZD010000001">
    <property type="protein sequence ID" value="GAA3996482.1"/>
    <property type="molecule type" value="Genomic_DNA"/>
</dbReference>
<name>A0ABP7REV0_9SPHN</name>
<dbReference type="PANTHER" id="PTHR42944">
    <property type="entry name" value="ADENINE DNA GLYCOSYLASE"/>
    <property type="match status" value="1"/>
</dbReference>
<evidence type="ECO:0000256" key="14">
    <source>
        <dbReference type="RuleBase" id="RU365096"/>
    </source>
</evidence>
<comment type="similarity">
    <text evidence="3 14">Belongs to the Nth/MutY family.</text>
</comment>
<evidence type="ECO:0000256" key="11">
    <source>
        <dbReference type="ARBA" id="ARBA00023014"/>
    </source>
</evidence>
<dbReference type="SUPFAM" id="SSF48150">
    <property type="entry name" value="DNA-glycosylase"/>
    <property type="match status" value="1"/>
</dbReference>
<keyword evidence="11" id="KW-0411">Iron-sulfur</keyword>
<evidence type="ECO:0000256" key="2">
    <source>
        <dbReference type="ARBA" id="ARBA00002933"/>
    </source>
</evidence>
<feature type="domain" description="HhH-GPD" evidence="15">
    <location>
        <begin position="38"/>
        <end position="180"/>
    </location>
</feature>
<dbReference type="InterPro" id="IPR003265">
    <property type="entry name" value="HhH-GPD_domain"/>
</dbReference>
<evidence type="ECO:0000256" key="1">
    <source>
        <dbReference type="ARBA" id="ARBA00000843"/>
    </source>
</evidence>
<evidence type="ECO:0000256" key="3">
    <source>
        <dbReference type="ARBA" id="ARBA00008343"/>
    </source>
</evidence>
<keyword evidence="7" id="KW-0479">Metal-binding</keyword>
<comment type="caution">
    <text evidence="16">The sequence shown here is derived from an EMBL/GenBank/DDBJ whole genome shotgun (WGS) entry which is preliminary data.</text>
</comment>
<protein>
    <recommendedName>
        <fullName evidence="5 14">Adenine DNA glycosylase</fullName>
        <ecNumber evidence="4 14">3.2.2.31</ecNumber>
    </recommendedName>
</protein>
<dbReference type="CDD" id="cd03431">
    <property type="entry name" value="NUDIX_DNA_Glycosylase_C-MutY"/>
    <property type="match status" value="1"/>
</dbReference>
<proteinExistence type="inferred from homology"/>
<evidence type="ECO:0000313" key="17">
    <source>
        <dbReference type="Proteomes" id="UP001501310"/>
    </source>
</evidence>
<evidence type="ECO:0000256" key="5">
    <source>
        <dbReference type="ARBA" id="ARBA00022023"/>
    </source>
</evidence>
<dbReference type="InterPro" id="IPR023170">
    <property type="entry name" value="HhH_base_excis_C"/>
</dbReference>
<organism evidence="16 17">
    <name type="scientific">Sphingomonas humi</name>
    <dbReference type="NCBI Taxonomy" id="335630"/>
    <lineage>
        <taxon>Bacteria</taxon>
        <taxon>Pseudomonadati</taxon>
        <taxon>Pseudomonadota</taxon>
        <taxon>Alphaproteobacteria</taxon>
        <taxon>Sphingomonadales</taxon>
        <taxon>Sphingomonadaceae</taxon>
        <taxon>Sphingomonas</taxon>
    </lineage>
</organism>
<dbReference type="InterPro" id="IPR044298">
    <property type="entry name" value="MIG/MutY"/>
</dbReference>
<keyword evidence="12" id="KW-0234">DNA repair</keyword>
<keyword evidence="8 14" id="KW-0227">DNA damage</keyword>
<dbReference type="InterPro" id="IPR029119">
    <property type="entry name" value="MutY_C"/>
</dbReference>
<dbReference type="RefSeq" id="WP_344708277.1">
    <property type="nucleotide sequence ID" value="NZ_BAAAZD010000001.1"/>
</dbReference>
<evidence type="ECO:0000256" key="7">
    <source>
        <dbReference type="ARBA" id="ARBA00022723"/>
    </source>
</evidence>
<dbReference type="InterPro" id="IPR011257">
    <property type="entry name" value="DNA_glycosylase"/>
</dbReference>
<dbReference type="Pfam" id="PF00730">
    <property type="entry name" value="HhH-GPD"/>
    <property type="match status" value="1"/>
</dbReference>
<keyword evidence="17" id="KW-1185">Reference proteome</keyword>
<sequence length="328" mass="35595">MDATAASLLLDHHARNARDLPWRTSPRDPYRTWLSEVMLQQTTVATVTPRFLRFVERWPTVEALAGAADEEILGEWAGLGYYARARNLIACAREVALRGSFPRSEAELRKLPGLGAYTAAAVAAIAFGEDAVAIDTNVERVAARVFGIADRQAAGEAARGWFPEGRHGDFAEALMDLGSAICRPKAPNCAACPISSACTAFALGTPEAFPAPKVKKERPHRFGIAWWIRRGGDVWLVRRPAKGLLGGMAALPGPEWSDQRPTVNPVAIHRHGFTHFTLDLMVVPAAEPPEGEGWWQDLSHLGSAGLPTLYRRAAQAALAAEREPRLAA</sequence>
<dbReference type="PANTHER" id="PTHR42944:SF1">
    <property type="entry name" value="ADENINE DNA GLYCOSYLASE"/>
    <property type="match status" value="1"/>
</dbReference>
<dbReference type="SMART" id="SM00478">
    <property type="entry name" value="ENDO3c"/>
    <property type="match status" value="1"/>
</dbReference>
<evidence type="ECO:0000256" key="8">
    <source>
        <dbReference type="ARBA" id="ARBA00022763"/>
    </source>
</evidence>
<evidence type="ECO:0000256" key="4">
    <source>
        <dbReference type="ARBA" id="ARBA00012045"/>
    </source>
</evidence>
<keyword evidence="10 14" id="KW-0408">Iron</keyword>
<dbReference type="Gene3D" id="3.90.79.10">
    <property type="entry name" value="Nucleoside Triphosphate Pyrophosphohydrolase"/>
    <property type="match status" value="1"/>
</dbReference>
<gene>
    <name evidence="16" type="primary">mutY</name>
    <name evidence="16" type="ORF">GCM10022211_01800</name>
</gene>
<dbReference type="CDD" id="cd00056">
    <property type="entry name" value="ENDO3c"/>
    <property type="match status" value="1"/>
</dbReference>
<evidence type="ECO:0000313" key="16">
    <source>
        <dbReference type="EMBL" id="GAA3996482.1"/>
    </source>
</evidence>
<evidence type="ECO:0000256" key="9">
    <source>
        <dbReference type="ARBA" id="ARBA00022801"/>
    </source>
</evidence>
<keyword evidence="13 14" id="KW-0326">Glycosidase</keyword>
<accession>A0ABP7REV0</accession>
<evidence type="ECO:0000256" key="6">
    <source>
        <dbReference type="ARBA" id="ARBA00022485"/>
    </source>
</evidence>
<evidence type="ECO:0000256" key="12">
    <source>
        <dbReference type="ARBA" id="ARBA00023204"/>
    </source>
</evidence>
<dbReference type="Gene3D" id="1.10.340.30">
    <property type="entry name" value="Hypothetical protein, domain 2"/>
    <property type="match status" value="1"/>
</dbReference>
<evidence type="ECO:0000256" key="10">
    <source>
        <dbReference type="ARBA" id="ARBA00023004"/>
    </source>
</evidence>
<comment type="catalytic activity">
    <reaction evidence="1 14">
        <text>Hydrolyzes free adenine bases from 7,8-dihydro-8-oxoguanine:adenine mismatched double-stranded DNA, leaving an apurinic site.</text>
        <dbReference type="EC" id="3.2.2.31"/>
    </reaction>
</comment>
<dbReference type="Pfam" id="PF14815">
    <property type="entry name" value="NUDIX_4"/>
    <property type="match status" value="1"/>
</dbReference>
<dbReference type="Proteomes" id="UP001501310">
    <property type="component" value="Unassembled WGS sequence"/>
</dbReference>